<feature type="domain" description="Autophagy protein ATG17-like" evidence="3">
    <location>
        <begin position="122"/>
        <end position="443"/>
    </location>
</feature>
<dbReference type="AlphaFoldDB" id="A0AA36IWQ1"/>
<dbReference type="GO" id="GO:0000045">
    <property type="term" value="P:autophagosome assembly"/>
    <property type="evidence" value="ECO:0007669"/>
    <property type="project" value="InterPro"/>
</dbReference>
<feature type="coiled-coil region" evidence="2">
    <location>
        <begin position="527"/>
        <end position="561"/>
    </location>
</feature>
<gene>
    <name evidence="4" type="ORF">EVOR1521_LOCUS18971</name>
</gene>
<keyword evidence="5" id="KW-1185">Reference proteome</keyword>
<dbReference type="GO" id="GO:0061709">
    <property type="term" value="P:reticulophagy"/>
    <property type="evidence" value="ECO:0007669"/>
    <property type="project" value="TreeGrafter"/>
</dbReference>
<reference evidence="4" key="1">
    <citation type="submission" date="2023-08" db="EMBL/GenBank/DDBJ databases">
        <authorList>
            <person name="Chen Y."/>
            <person name="Shah S."/>
            <person name="Dougan E. K."/>
            <person name="Thang M."/>
            <person name="Chan C."/>
        </authorList>
    </citation>
    <scope>NUCLEOTIDE SEQUENCE</scope>
</reference>
<dbReference type="PANTHER" id="PTHR13222">
    <property type="entry name" value="RB1-INDUCIBLE COILED-COIL"/>
    <property type="match status" value="1"/>
</dbReference>
<evidence type="ECO:0000259" key="3">
    <source>
        <dbReference type="Pfam" id="PF04108"/>
    </source>
</evidence>
<feature type="coiled-coil region" evidence="2">
    <location>
        <begin position="227"/>
        <end position="261"/>
    </location>
</feature>
<accession>A0AA36IWQ1</accession>
<dbReference type="InterPro" id="IPR045326">
    <property type="entry name" value="ATG17-like_dom"/>
</dbReference>
<evidence type="ECO:0000313" key="5">
    <source>
        <dbReference type="Proteomes" id="UP001178507"/>
    </source>
</evidence>
<dbReference type="GO" id="GO:0034727">
    <property type="term" value="P:piecemeal microautophagy of the nucleus"/>
    <property type="evidence" value="ECO:0007669"/>
    <property type="project" value="TreeGrafter"/>
</dbReference>
<organism evidence="4 5">
    <name type="scientific">Effrenium voratum</name>
    <dbReference type="NCBI Taxonomy" id="2562239"/>
    <lineage>
        <taxon>Eukaryota</taxon>
        <taxon>Sar</taxon>
        <taxon>Alveolata</taxon>
        <taxon>Dinophyceae</taxon>
        <taxon>Suessiales</taxon>
        <taxon>Symbiodiniaceae</taxon>
        <taxon>Effrenium</taxon>
    </lineage>
</organism>
<comment type="caution">
    <text evidence="4">The sequence shown here is derived from an EMBL/GenBank/DDBJ whole genome shotgun (WGS) entry which is preliminary data.</text>
</comment>
<dbReference type="PANTHER" id="PTHR13222:SF1">
    <property type="entry name" value="RB1-INDUCIBLE COILED-COIL PROTEIN 1"/>
    <property type="match status" value="1"/>
</dbReference>
<dbReference type="InterPro" id="IPR040040">
    <property type="entry name" value="ATG11"/>
</dbReference>
<dbReference type="EMBL" id="CAUJNA010002791">
    <property type="protein sequence ID" value="CAJ1394276.1"/>
    <property type="molecule type" value="Genomic_DNA"/>
</dbReference>
<evidence type="ECO:0000256" key="1">
    <source>
        <dbReference type="ARBA" id="ARBA00023006"/>
    </source>
</evidence>
<dbReference type="Pfam" id="PF04108">
    <property type="entry name" value="ATG17_like"/>
    <property type="match status" value="1"/>
</dbReference>
<dbReference type="GO" id="GO:1990316">
    <property type="term" value="C:Atg1/ULK1 kinase complex"/>
    <property type="evidence" value="ECO:0007669"/>
    <property type="project" value="TreeGrafter"/>
</dbReference>
<dbReference type="GO" id="GO:0000422">
    <property type="term" value="P:autophagy of mitochondrion"/>
    <property type="evidence" value="ECO:0007669"/>
    <property type="project" value="TreeGrafter"/>
</dbReference>
<dbReference type="GO" id="GO:0034517">
    <property type="term" value="P:ribophagy"/>
    <property type="evidence" value="ECO:0007669"/>
    <property type="project" value="TreeGrafter"/>
</dbReference>
<protein>
    <recommendedName>
        <fullName evidence="3">Autophagy protein ATG17-like domain-containing protein</fullName>
    </recommendedName>
</protein>
<proteinExistence type="predicted"/>
<keyword evidence="1" id="KW-0072">Autophagy</keyword>
<keyword evidence="2" id="KW-0175">Coiled coil</keyword>
<dbReference type="GO" id="GO:0060090">
    <property type="term" value="F:molecular adaptor activity"/>
    <property type="evidence" value="ECO:0007669"/>
    <property type="project" value="TreeGrafter"/>
</dbReference>
<dbReference type="Proteomes" id="UP001178507">
    <property type="component" value="Unassembled WGS sequence"/>
</dbReference>
<dbReference type="GO" id="GO:0019901">
    <property type="term" value="F:protein kinase binding"/>
    <property type="evidence" value="ECO:0007669"/>
    <property type="project" value="TreeGrafter"/>
</dbReference>
<sequence length="567" mass="63195">MRICHGLAGEVVQVDSEYRKPLDLVRQHARERWSLQLEDLIVLTSNGNVLSAESREEEVEEVYFFTRQCLETQVEVIPDRLDPADPSLAAFGGVEELDDVVGQRCEDVIDPVFEAFRSNIAEARARILESRPVVALAQRCEERAQAQTRAARAVLENLNSHRTACGRSISLLVQKSNRVQAKLSDCLEKVEASMKALESVALHTALQSEGRQCLADVVPRDRILRFTESLEAEAAQLVQRLEKLQRQDSQLEGMCEQVAERVEQLIREDAVGAEAQQIHEEQVCAQRELPKLRALVPSAGAAPAMVLEDEKRSALLRDRVTSACAKLLRAMEQLQSCWDRQHQMFVQRLREVAYVQSKVRYVERQAALLEEEVNAQSSKAQQLARLQKMPKAYYSALREVGLRRQFRERYVAQAEKARTTLSRMVEAENSRRRGFLQKHSCYLPVDLVQGLGAFAPASTVEVPDFDSQLPDIALASLEADRDVPGPTTSVCSTSSLRATVNVSNVSSSGETAAAQGSEAAEAKPAAKEATAERIAELEARNKALEEQLEHMRQEVSVTTKAGEEKSL</sequence>
<evidence type="ECO:0000256" key="2">
    <source>
        <dbReference type="SAM" id="Coils"/>
    </source>
</evidence>
<evidence type="ECO:0000313" key="4">
    <source>
        <dbReference type="EMBL" id="CAJ1394276.1"/>
    </source>
</evidence>
<name>A0AA36IWQ1_9DINO</name>
<dbReference type="GO" id="GO:0034045">
    <property type="term" value="C:phagophore assembly site membrane"/>
    <property type="evidence" value="ECO:0007669"/>
    <property type="project" value="TreeGrafter"/>
</dbReference>